<dbReference type="RefSeq" id="WP_057850373.1">
    <property type="nucleotide sequence ID" value="NZ_LLXX01000067.1"/>
</dbReference>
<keyword evidence="2 3" id="KW-0186">Copper</keyword>
<comment type="caution">
    <text evidence="6">The sequence shown here is derived from an EMBL/GenBank/DDBJ whole genome shotgun (WGS) entry which is preliminary data.</text>
</comment>
<comment type="similarity">
    <text evidence="1">Belongs to the SCO1/2 family.</text>
</comment>
<organism evidence="6 7">
    <name type="scientific">Bradyrhizobium valentinum</name>
    <dbReference type="NCBI Taxonomy" id="1518501"/>
    <lineage>
        <taxon>Bacteria</taxon>
        <taxon>Pseudomonadati</taxon>
        <taxon>Pseudomonadota</taxon>
        <taxon>Alphaproteobacteria</taxon>
        <taxon>Hyphomicrobiales</taxon>
        <taxon>Nitrobacteraceae</taxon>
        <taxon>Bradyrhizobium</taxon>
    </lineage>
</organism>
<evidence type="ECO:0000256" key="1">
    <source>
        <dbReference type="ARBA" id="ARBA00010996"/>
    </source>
</evidence>
<dbReference type="Proteomes" id="UP000051913">
    <property type="component" value="Unassembled WGS sequence"/>
</dbReference>
<dbReference type="InterPro" id="IPR036249">
    <property type="entry name" value="Thioredoxin-like_sf"/>
</dbReference>
<feature type="domain" description="Thioredoxin" evidence="5">
    <location>
        <begin position="35"/>
        <end position="201"/>
    </location>
</feature>
<feature type="binding site" evidence="3">
    <location>
        <position position="77"/>
    </location>
    <ligand>
        <name>Cu cation</name>
        <dbReference type="ChEBI" id="CHEBI:23378"/>
    </ligand>
</feature>
<dbReference type="CDD" id="cd02968">
    <property type="entry name" value="SCO"/>
    <property type="match status" value="1"/>
</dbReference>
<dbReference type="AlphaFoldDB" id="A0A0R3KTE8"/>
<dbReference type="PANTHER" id="PTHR12151">
    <property type="entry name" value="ELECTRON TRANSPORT PROTIN SCO1/SENC FAMILY MEMBER"/>
    <property type="match status" value="1"/>
</dbReference>
<sequence length="201" mass="21638">MRRRPIFSNLGRAIPFGIAVATALVLSQPLVRAANSPVTIGGPFTLTSPDGTPVTEQTYRGKWLLVYFGFTSCPDSCPTALLEIAAALTRLGPQADKLQPLFITVDPLRDTAAVMGNYTQSFDSRIVGLTGTPQQIAAVAQDYGVYYAPRQNGPGADDYVMDHSTYLYLMDAEGKFVRGFDADTPGERIAEAVRGAMAKAR</sequence>
<dbReference type="GO" id="GO:0046872">
    <property type="term" value="F:metal ion binding"/>
    <property type="evidence" value="ECO:0007669"/>
    <property type="project" value="UniProtKB-KW"/>
</dbReference>
<feature type="binding site" evidence="3">
    <location>
        <position position="73"/>
    </location>
    <ligand>
        <name>Cu cation</name>
        <dbReference type="ChEBI" id="CHEBI:23378"/>
    </ligand>
</feature>
<dbReference type="Pfam" id="PF02630">
    <property type="entry name" value="SCO1-SenC"/>
    <property type="match status" value="1"/>
</dbReference>
<name>A0A0R3KTE8_9BRAD</name>
<keyword evidence="4" id="KW-1015">Disulfide bond</keyword>
<protein>
    <submittedName>
        <fullName evidence="6">Electron transporter SenC</fullName>
    </submittedName>
</protein>
<dbReference type="STRING" id="1518501.CQ10_05740"/>
<dbReference type="PROSITE" id="PS51352">
    <property type="entry name" value="THIOREDOXIN_2"/>
    <property type="match status" value="1"/>
</dbReference>
<dbReference type="InterPro" id="IPR013766">
    <property type="entry name" value="Thioredoxin_domain"/>
</dbReference>
<keyword evidence="7" id="KW-1185">Reference proteome</keyword>
<dbReference type="SUPFAM" id="SSF52833">
    <property type="entry name" value="Thioredoxin-like"/>
    <property type="match status" value="1"/>
</dbReference>
<feature type="binding site" evidence="3">
    <location>
        <position position="163"/>
    </location>
    <ligand>
        <name>Cu cation</name>
        <dbReference type="ChEBI" id="CHEBI:23378"/>
    </ligand>
</feature>
<feature type="disulfide bond" description="Redox-active" evidence="4">
    <location>
        <begin position="73"/>
        <end position="77"/>
    </location>
</feature>
<dbReference type="FunFam" id="3.40.30.10:FF:000013">
    <property type="entry name" value="Blast:Protein SCO1 homolog, mitochondrial"/>
    <property type="match status" value="1"/>
</dbReference>
<dbReference type="EMBL" id="LLXX01000067">
    <property type="protein sequence ID" value="KRR09235.1"/>
    <property type="molecule type" value="Genomic_DNA"/>
</dbReference>
<dbReference type="Gene3D" id="3.40.30.10">
    <property type="entry name" value="Glutaredoxin"/>
    <property type="match status" value="1"/>
</dbReference>
<evidence type="ECO:0000256" key="4">
    <source>
        <dbReference type="PIRSR" id="PIRSR603782-2"/>
    </source>
</evidence>
<evidence type="ECO:0000313" key="6">
    <source>
        <dbReference type="EMBL" id="KRR09235.1"/>
    </source>
</evidence>
<evidence type="ECO:0000313" key="7">
    <source>
        <dbReference type="Proteomes" id="UP000051913"/>
    </source>
</evidence>
<accession>A0A0R3KTE8</accession>
<dbReference type="InterPro" id="IPR003782">
    <property type="entry name" value="SCO1/SenC"/>
</dbReference>
<dbReference type="PANTHER" id="PTHR12151:SF25">
    <property type="entry name" value="LINALOOL DEHYDRATASE_ISOMERASE DOMAIN-CONTAINING PROTEIN"/>
    <property type="match status" value="1"/>
</dbReference>
<dbReference type="OrthoDB" id="9790194at2"/>
<gene>
    <name evidence="6" type="ORF">CP49_09685</name>
</gene>
<evidence type="ECO:0000259" key="5">
    <source>
        <dbReference type="PROSITE" id="PS51352"/>
    </source>
</evidence>
<evidence type="ECO:0000256" key="3">
    <source>
        <dbReference type="PIRSR" id="PIRSR603782-1"/>
    </source>
</evidence>
<keyword evidence="3" id="KW-0479">Metal-binding</keyword>
<proteinExistence type="inferred from homology"/>
<evidence type="ECO:0000256" key="2">
    <source>
        <dbReference type="ARBA" id="ARBA00023008"/>
    </source>
</evidence>
<reference evidence="6 7" key="1">
    <citation type="submission" date="2014-03" db="EMBL/GenBank/DDBJ databases">
        <title>Bradyrhizobium valentinum sp. nov., isolated from effective nodules of Lupinus mariae-josephae, a lupine endemic of basic-lime soils in Eastern Spain.</title>
        <authorList>
            <person name="Duran D."/>
            <person name="Rey L."/>
            <person name="Navarro A."/>
            <person name="Busquets A."/>
            <person name="Imperial J."/>
            <person name="Ruiz-Argueso T."/>
        </authorList>
    </citation>
    <scope>NUCLEOTIDE SEQUENCE [LARGE SCALE GENOMIC DNA]</scope>
    <source>
        <strain evidence="6 7">LmjM3</strain>
    </source>
</reference>